<organism evidence="2 3">
    <name type="scientific">Methanococcus voltae</name>
    <dbReference type="NCBI Taxonomy" id="2188"/>
    <lineage>
        <taxon>Archaea</taxon>
        <taxon>Methanobacteriati</taxon>
        <taxon>Methanobacteriota</taxon>
        <taxon>Methanomada group</taxon>
        <taxon>Methanococci</taxon>
        <taxon>Methanococcales</taxon>
        <taxon>Methanococcaceae</taxon>
        <taxon>Methanococcus</taxon>
    </lineage>
</organism>
<evidence type="ECO:0000259" key="1">
    <source>
        <dbReference type="PROSITE" id="PS51192"/>
    </source>
</evidence>
<dbReference type="EMBL" id="JAGGMV010000008">
    <property type="protein sequence ID" value="MBP2202189.1"/>
    <property type="molecule type" value="Genomic_DNA"/>
</dbReference>
<proteinExistence type="predicted"/>
<dbReference type="GO" id="GO:0140097">
    <property type="term" value="F:catalytic activity, acting on DNA"/>
    <property type="evidence" value="ECO:0007669"/>
    <property type="project" value="UniProtKB-ARBA"/>
</dbReference>
<dbReference type="Proteomes" id="UP000740329">
    <property type="component" value="Unassembled WGS sequence"/>
</dbReference>
<accession>A0A8J7RQ28</accession>
<comment type="caution">
    <text evidence="2">The sequence shown here is derived from an EMBL/GenBank/DDBJ whole genome shotgun (WGS) entry which is preliminary data.</text>
</comment>
<dbReference type="Gene3D" id="3.40.50.300">
    <property type="entry name" value="P-loop containing nucleotide triphosphate hydrolases"/>
    <property type="match status" value="1"/>
</dbReference>
<dbReference type="InterPro" id="IPR006935">
    <property type="entry name" value="Helicase/UvrB_N"/>
</dbReference>
<gene>
    <name evidence="2" type="ORF">J3E07_001630</name>
</gene>
<protein>
    <recommendedName>
        <fullName evidence="1">Helicase ATP-binding domain-containing protein</fullName>
    </recommendedName>
</protein>
<evidence type="ECO:0000313" key="3">
    <source>
        <dbReference type="Proteomes" id="UP000740329"/>
    </source>
</evidence>
<feature type="domain" description="Helicase ATP-binding" evidence="1">
    <location>
        <begin position="462"/>
        <end position="644"/>
    </location>
</feature>
<evidence type="ECO:0000313" key="2">
    <source>
        <dbReference type="EMBL" id="MBP2202189.1"/>
    </source>
</evidence>
<dbReference type="InterPro" id="IPR014001">
    <property type="entry name" value="Helicase_ATP-bd"/>
</dbReference>
<dbReference type="Pfam" id="PF04851">
    <property type="entry name" value="ResIII"/>
    <property type="match status" value="1"/>
</dbReference>
<reference evidence="2" key="1">
    <citation type="submission" date="2021-03" db="EMBL/GenBank/DDBJ databases">
        <title>Genomic Encyclopedia of Type Strains, Phase IV (KMG-V): Genome sequencing to study the core and pangenomes of soil and plant-associated prokaryotes.</title>
        <authorList>
            <person name="Whitman W."/>
        </authorList>
    </citation>
    <scope>NUCLEOTIDE SEQUENCE</scope>
    <source>
        <strain evidence="2">C4</strain>
    </source>
</reference>
<dbReference type="GO" id="GO:0016787">
    <property type="term" value="F:hydrolase activity"/>
    <property type="evidence" value="ECO:0007669"/>
    <property type="project" value="InterPro"/>
</dbReference>
<dbReference type="SMART" id="SM00487">
    <property type="entry name" value="DEXDc"/>
    <property type="match status" value="1"/>
</dbReference>
<dbReference type="AlphaFoldDB" id="A0A8J7RQ28"/>
<dbReference type="SUPFAM" id="SSF52540">
    <property type="entry name" value="P-loop containing nucleoside triphosphate hydrolases"/>
    <property type="match status" value="2"/>
</dbReference>
<sequence>MKNYKQYKKTDKKQLVNHIGVLLTSIANFRSKIVLGVADGSIKELKKDLTKSAKNMNFFEVRYLVELDKQYQKPNNRNSWAYSEFIEIPDFNSSINIANTAETISNKIYEKEQQIKQRIGAKARITTVSIGIAPRQIKKGTSKSSTAWSYIPIDFDIDEWKDKEPSKEELNQKIKDIFNTLPDDYTKPHLIVFTGGGLRFIYYIDRPISRLELPIFSKIAEDIGNGADSAMYDIARVDRLPGTKNRKEKYGTERNCKILFIKNSLVPITPEVFIFKFGIENKEYISTVKESSETTESFELINKLKKANIKIKDFKSLSKKEYKFTKFIQTKLTEKYNKDWIIELFDYLKIGYKSNGKYISIYSIYYNDGNNPDCTIYPNQAHNAVAVDWHNNSLRTNIVAYLWGGFKDKILEFIKLKGISNNLGDYVSAEEYLIELLNKNKEASTIKCNKYLSYDVLQTAVNKSIKTKESVILQAETGRGKTYNITNNIDKLTNDYKDKTIVLLFPYRTQVKQTQSNLLNKGIRVPAYYEGSKAKHRTANDTRLIIGTYNQLFNIMDDIKFENIKFEKTNKGTYERVQIRDDNDVILIVDESHNMILQKDLRRDEINKIENYSEKVHASVYLTATPELVNLQNRKIVKAEFNDNKQYFKNTYVVESDIGHLANYNVINFCKYITTAFNRDCKKSLVLVDSKKEIEVIKELLNIYNFNSPIYEITRESVETDEAAQMIIKQERIPDGLILATRVIAEGINIKNGSEKEESVQMNIKDKVDIVAVLKTSSATIMRQFLARVRNGGNTCIIYSQAGHQHNILKYNKMLEIAKEDLSLFNEYLMTEYNGELMNKDMEFKYTNMINQLQVLKWKDGEYIVDESKIASLVNRKLERQIVADSSLLKTYFEATTNSEWKIIPHLDIEGTDVSDIIETRKFVKELNQFEVLKVVEIINDNFEAVDTALLYHKYDMFTETEKYLVMKHIKICKRVISYLKLHNEYPELSKLLMGKDASTEEIAEAVSSCAPAKWGSINKRINIAYNIVKGLKNNIKDVKGYKRIFESKILIKIFKLGNKLNNKKINIKSIINIVKRDLGIKLKFEEIKNILSSIYTYNSSELKTKRENATIQVFGIDNLLNSFVKIFNDNIKIDLDKAIINKAKGGISTTELLEYVTEVLKYPIEAYEQVIKKLKIVGDLFEPRKGFFISE</sequence>
<name>A0A8J7RQ28_METVO</name>
<dbReference type="InterPro" id="IPR027417">
    <property type="entry name" value="P-loop_NTPase"/>
</dbReference>
<dbReference type="GO" id="GO:0005524">
    <property type="term" value="F:ATP binding"/>
    <property type="evidence" value="ECO:0007669"/>
    <property type="project" value="InterPro"/>
</dbReference>
<dbReference type="GO" id="GO:0120545">
    <property type="term" value="F:nucleic acid conformation isomerase activity"/>
    <property type="evidence" value="ECO:0007669"/>
    <property type="project" value="UniProtKB-ARBA"/>
</dbReference>
<dbReference type="PROSITE" id="PS51192">
    <property type="entry name" value="HELICASE_ATP_BIND_1"/>
    <property type="match status" value="1"/>
</dbReference>
<dbReference type="RefSeq" id="WP_209591704.1">
    <property type="nucleotide sequence ID" value="NZ_JAGGMV010000008.1"/>
</dbReference>
<dbReference type="GO" id="GO:0003677">
    <property type="term" value="F:DNA binding"/>
    <property type="evidence" value="ECO:0007669"/>
    <property type="project" value="InterPro"/>
</dbReference>